<dbReference type="PANTHER" id="PTHR46796:SF6">
    <property type="entry name" value="ARAC SUBFAMILY"/>
    <property type="match status" value="1"/>
</dbReference>
<evidence type="ECO:0000256" key="1">
    <source>
        <dbReference type="ARBA" id="ARBA00023015"/>
    </source>
</evidence>
<dbReference type="EMBL" id="JAJISC010000001">
    <property type="protein sequence ID" value="MCS2607838.1"/>
    <property type="molecule type" value="Genomic_DNA"/>
</dbReference>
<comment type="caution">
    <text evidence="5">The sequence shown here is derived from an EMBL/GenBank/DDBJ whole genome shotgun (WGS) entry which is preliminary data.</text>
</comment>
<gene>
    <name evidence="5" type="ORF">LLY24_00695</name>
</gene>
<evidence type="ECO:0000256" key="2">
    <source>
        <dbReference type="ARBA" id="ARBA00023125"/>
    </source>
</evidence>
<dbReference type="Proteomes" id="UP001165542">
    <property type="component" value="Unassembled WGS sequence"/>
</dbReference>
<dbReference type="Gene3D" id="1.10.10.60">
    <property type="entry name" value="Homeodomain-like"/>
    <property type="match status" value="1"/>
</dbReference>
<sequence>MKKAVAPEGSWLSTSQLPLAERHQFWRDCVNECLIDVDFPGDADHPIEASLRHTDLERVRLNQIRAQRHCVQRSQANIAKDSRHSVFLCFMLSGYGFSYQGTRCVQHAPGDIVIYDTRMPYGHGFAGDMEMLIVDLSVELAHHHLGAWPRKELLYLGRDTHMAADCKRLFGSLEPLLQVTYSQRARLECALALLKQLGTLAGRLYASDNQPVLWGQVERYVLQHLHDELTADDLARMLNISRRTLYRLFAAQGVSVQNYIWQQRLARCRKTLHSPHQVNRSISEIAFECGFNDAAHFSRRYKAYYGETPQQTRSALQNKAGYPPLEPPLR</sequence>
<dbReference type="Pfam" id="PF12833">
    <property type="entry name" value="HTH_18"/>
    <property type="match status" value="1"/>
</dbReference>
<reference evidence="5" key="1">
    <citation type="submission" date="2021-11" db="EMBL/GenBank/DDBJ databases">
        <title>Halomonas sp., isolated from a coastal aquaculture zone in Dongshan Bay.</title>
        <authorList>
            <person name="Lin W."/>
        </authorList>
    </citation>
    <scope>NUCLEOTIDE SEQUENCE</scope>
    <source>
        <strain evidence="5">Yzlin-01</strain>
    </source>
</reference>
<keyword evidence="2" id="KW-0238">DNA-binding</keyword>
<protein>
    <submittedName>
        <fullName evidence="5">Helix-turn-helix domain-containing protein</fullName>
    </submittedName>
</protein>
<dbReference type="SMART" id="SM00342">
    <property type="entry name" value="HTH_ARAC"/>
    <property type="match status" value="1"/>
</dbReference>
<evidence type="ECO:0000313" key="6">
    <source>
        <dbReference type="Proteomes" id="UP001165542"/>
    </source>
</evidence>
<organism evidence="5 6">
    <name type="scientific">Halomonas dongshanensis</name>
    <dbReference type="NCBI Taxonomy" id="2890835"/>
    <lineage>
        <taxon>Bacteria</taxon>
        <taxon>Pseudomonadati</taxon>
        <taxon>Pseudomonadota</taxon>
        <taxon>Gammaproteobacteria</taxon>
        <taxon>Oceanospirillales</taxon>
        <taxon>Halomonadaceae</taxon>
        <taxon>Halomonas</taxon>
    </lineage>
</organism>
<evidence type="ECO:0000259" key="4">
    <source>
        <dbReference type="PROSITE" id="PS01124"/>
    </source>
</evidence>
<name>A0ABT2E8F0_9GAMM</name>
<evidence type="ECO:0000313" key="5">
    <source>
        <dbReference type="EMBL" id="MCS2607838.1"/>
    </source>
</evidence>
<dbReference type="RefSeq" id="WP_259034346.1">
    <property type="nucleotide sequence ID" value="NZ_JAJISC010000001.1"/>
</dbReference>
<dbReference type="PROSITE" id="PS01124">
    <property type="entry name" value="HTH_ARAC_FAMILY_2"/>
    <property type="match status" value="1"/>
</dbReference>
<accession>A0ABT2E8F0</accession>
<dbReference type="InterPro" id="IPR020449">
    <property type="entry name" value="Tscrpt_reg_AraC-type_HTH"/>
</dbReference>
<keyword evidence="3" id="KW-0804">Transcription</keyword>
<feature type="domain" description="HTH araC/xylS-type" evidence="4">
    <location>
        <begin position="215"/>
        <end position="315"/>
    </location>
</feature>
<dbReference type="InterPro" id="IPR009057">
    <property type="entry name" value="Homeodomain-like_sf"/>
</dbReference>
<dbReference type="InterPro" id="IPR035418">
    <property type="entry name" value="AraC-bd_2"/>
</dbReference>
<dbReference type="PRINTS" id="PR00032">
    <property type="entry name" value="HTHARAC"/>
</dbReference>
<dbReference type="SUPFAM" id="SSF46689">
    <property type="entry name" value="Homeodomain-like"/>
    <property type="match status" value="2"/>
</dbReference>
<proteinExistence type="predicted"/>
<keyword evidence="1" id="KW-0805">Transcription regulation</keyword>
<dbReference type="InterPro" id="IPR018060">
    <property type="entry name" value="HTH_AraC"/>
</dbReference>
<dbReference type="InterPro" id="IPR050204">
    <property type="entry name" value="AraC_XylS_family_regulators"/>
</dbReference>
<dbReference type="Pfam" id="PF14525">
    <property type="entry name" value="AraC_binding_2"/>
    <property type="match status" value="1"/>
</dbReference>
<evidence type="ECO:0000256" key="3">
    <source>
        <dbReference type="ARBA" id="ARBA00023163"/>
    </source>
</evidence>
<dbReference type="PANTHER" id="PTHR46796">
    <property type="entry name" value="HTH-TYPE TRANSCRIPTIONAL ACTIVATOR RHAS-RELATED"/>
    <property type="match status" value="1"/>
</dbReference>
<keyword evidence="6" id="KW-1185">Reference proteome</keyword>